<keyword evidence="1 2" id="KW-0732">Signal</keyword>
<dbReference type="Proteomes" id="UP000501705">
    <property type="component" value="Chromosome"/>
</dbReference>
<evidence type="ECO:0000313" key="3">
    <source>
        <dbReference type="EMBL" id="QIS05582.1"/>
    </source>
</evidence>
<accession>A0A6G9XXB9</accession>
<evidence type="ECO:0000256" key="2">
    <source>
        <dbReference type="SAM" id="SignalP"/>
    </source>
</evidence>
<gene>
    <name evidence="3" type="ORF">F5X71_27630</name>
</gene>
<proteinExistence type="predicted"/>
<dbReference type="AlphaFoldDB" id="A0A6G9XXB9"/>
<sequence length="221" mass="22290">MAVHWGGFTLKLRFLAICSGLLTIACAGAGGASAELVRSPDHVVTKPTVDGWVAQASLVNVVVNTVPNLAQSPWSREAFIDATALGQVTGQGSTGIKSGVLRSGLQLGCNTDVSSGLQAGSSASVGPNASVSISQLPSASLGGSATVSPQIQTTIKPGAITVIPLGERILEGALGASDLTGIQVHVDNCLGPVSVRVYTQLSISSHVSDTTVTVYSDPTTI</sequence>
<evidence type="ECO:0000313" key="4">
    <source>
        <dbReference type="Proteomes" id="UP000501705"/>
    </source>
</evidence>
<dbReference type="Gene3D" id="2.10.300.10">
    <property type="entry name" value="Porin MspA ribbon domain"/>
    <property type="match status" value="1"/>
</dbReference>
<dbReference type="InterPro" id="IPR015286">
    <property type="entry name" value="Porin_fam_mycobact-type"/>
</dbReference>
<feature type="chain" id="PRO_5039597155" description="MspA" evidence="2">
    <location>
        <begin position="28"/>
        <end position="221"/>
    </location>
</feature>
<name>A0A6G9XXB9_NOCBR</name>
<feature type="signal peptide" evidence="2">
    <location>
        <begin position="1"/>
        <end position="27"/>
    </location>
</feature>
<dbReference type="Pfam" id="PF09203">
    <property type="entry name" value="MspA"/>
    <property type="match status" value="1"/>
</dbReference>
<dbReference type="EMBL" id="CP046171">
    <property type="protein sequence ID" value="QIS05582.1"/>
    <property type="molecule type" value="Genomic_DNA"/>
</dbReference>
<dbReference type="SUPFAM" id="SSF56959">
    <property type="entry name" value="Leukocidin-like"/>
    <property type="match status" value="1"/>
</dbReference>
<dbReference type="InterPro" id="IPR036435">
    <property type="entry name" value="Leukocidin/porin_MspA_sf"/>
</dbReference>
<protein>
    <recommendedName>
        <fullName evidence="5">MspA</fullName>
    </recommendedName>
</protein>
<dbReference type="Gene3D" id="2.60.40.1650">
    <property type="entry name" value="Porin MspA (Ig-like beta-sandwich domain)"/>
    <property type="match status" value="1"/>
</dbReference>
<reference evidence="3 4" key="1">
    <citation type="journal article" date="2019" name="ACS Chem. Biol.">
        <title>Identification and Mobilization of a Cryptic Antibiotic Biosynthesis Gene Locus from a Human-Pathogenic Nocardia Isolate.</title>
        <authorList>
            <person name="Herisse M."/>
            <person name="Ishida K."/>
            <person name="Porter J.L."/>
            <person name="Howden B."/>
            <person name="Hertweck C."/>
            <person name="Stinear T.P."/>
            <person name="Pidot S.J."/>
        </authorList>
    </citation>
    <scope>NUCLEOTIDE SEQUENCE [LARGE SCALE GENOMIC DNA]</scope>
    <source>
        <strain evidence="3 4">AUSMDU00024985</strain>
    </source>
</reference>
<evidence type="ECO:0000256" key="1">
    <source>
        <dbReference type="ARBA" id="ARBA00022729"/>
    </source>
</evidence>
<organism evidence="3 4">
    <name type="scientific">Nocardia brasiliensis</name>
    <dbReference type="NCBI Taxonomy" id="37326"/>
    <lineage>
        <taxon>Bacteria</taxon>
        <taxon>Bacillati</taxon>
        <taxon>Actinomycetota</taxon>
        <taxon>Actinomycetes</taxon>
        <taxon>Mycobacteriales</taxon>
        <taxon>Nocardiaceae</taxon>
        <taxon>Nocardia</taxon>
    </lineage>
</organism>
<evidence type="ECO:0008006" key="5">
    <source>
        <dbReference type="Google" id="ProtNLM"/>
    </source>
</evidence>